<evidence type="ECO:0000313" key="1">
    <source>
        <dbReference type="EMBL" id="EGC69086.1"/>
    </source>
</evidence>
<comment type="caution">
    <text evidence="1">The sequence shown here is derived from an EMBL/GenBank/DDBJ whole genome shotgun (WGS) entry which is preliminary data.</text>
</comment>
<gene>
    <name evidence="1" type="ORF">HMPREF9087_2301</name>
</gene>
<proteinExistence type="predicted"/>
<sequence length="49" mass="5668">MDKCKTMVAVSLVAIVFFVAQHKTKKFLLLVVWRKFALRLYCSYGVGEE</sequence>
<dbReference type="AlphaFoldDB" id="F0ELK9"/>
<evidence type="ECO:0000313" key="2">
    <source>
        <dbReference type="Proteomes" id="UP000004835"/>
    </source>
</evidence>
<accession>F0ELK9</accession>
<dbReference type="Proteomes" id="UP000004835">
    <property type="component" value="Unassembled WGS sequence"/>
</dbReference>
<dbReference type="HOGENOM" id="CLU_3135208_0_0_9"/>
<protein>
    <submittedName>
        <fullName evidence="1">Uncharacterized protein</fullName>
    </submittedName>
</protein>
<name>F0ELK9_ENTCA</name>
<reference evidence="1 2" key="1">
    <citation type="submission" date="2011-01" db="EMBL/GenBank/DDBJ databases">
        <authorList>
            <person name="Muzny D."/>
            <person name="Qin X."/>
            <person name="Deng J."/>
            <person name="Jiang H."/>
            <person name="Liu Y."/>
            <person name="Qu J."/>
            <person name="Song X.-Z."/>
            <person name="Zhang L."/>
            <person name="Thornton R."/>
            <person name="Coyle M."/>
            <person name="Francisco L."/>
            <person name="Jackson L."/>
            <person name="Javaid M."/>
            <person name="Korchina V."/>
            <person name="Kovar C."/>
            <person name="Mata R."/>
            <person name="Mathew T."/>
            <person name="Ngo R."/>
            <person name="Nguyen L."/>
            <person name="Nguyen N."/>
            <person name="Okwuonu G."/>
            <person name="Ongeri F."/>
            <person name="Pham C."/>
            <person name="Simmons D."/>
            <person name="Wilczek-Boney K."/>
            <person name="Hale W."/>
            <person name="Jakkamsetti A."/>
            <person name="Pham P."/>
            <person name="Ruth R."/>
            <person name="San Lucas F."/>
            <person name="Warren J."/>
            <person name="Zhang J."/>
            <person name="Zhao Z."/>
            <person name="Zhou C."/>
            <person name="Zhu D."/>
            <person name="Lee S."/>
            <person name="Bess C."/>
            <person name="Blankenburg K."/>
            <person name="Forbes L."/>
            <person name="Fu Q."/>
            <person name="Gubbala S."/>
            <person name="Hirani K."/>
            <person name="Jayaseelan J.C."/>
            <person name="Lara F."/>
            <person name="Munidasa M."/>
            <person name="Palculict T."/>
            <person name="Patil S."/>
            <person name="Pu L.-L."/>
            <person name="Saada N."/>
            <person name="Tang L."/>
            <person name="Weissenberger G."/>
            <person name="Zhu Y."/>
            <person name="Hemphill L."/>
            <person name="Shang Y."/>
            <person name="Youmans B."/>
            <person name="Ayvaz T."/>
            <person name="Ross M."/>
            <person name="Santibanez J."/>
            <person name="Aqrawi P."/>
            <person name="Gross S."/>
            <person name="Joshi V."/>
            <person name="Fowler G."/>
            <person name="Nazareth L."/>
            <person name="Reid J."/>
            <person name="Worley K."/>
            <person name="Petrosino J."/>
            <person name="Highlander S."/>
            <person name="Gibbs R."/>
        </authorList>
    </citation>
    <scope>NUCLEOTIDE SEQUENCE [LARGE SCALE GENOMIC DNA]</scope>
    <source>
        <strain evidence="1 2">ATCC 12755</strain>
    </source>
</reference>
<dbReference type="EMBL" id="AEWT01000020">
    <property type="protein sequence ID" value="EGC69086.1"/>
    <property type="molecule type" value="Genomic_DNA"/>
</dbReference>
<organism evidence="1 2">
    <name type="scientific">Enterococcus casseliflavus ATCC 12755</name>
    <dbReference type="NCBI Taxonomy" id="888066"/>
    <lineage>
        <taxon>Bacteria</taxon>
        <taxon>Bacillati</taxon>
        <taxon>Bacillota</taxon>
        <taxon>Bacilli</taxon>
        <taxon>Lactobacillales</taxon>
        <taxon>Enterococcaceae</taxon>
        <taxon>Enterococcus</taxon>
    </lineage>
</organism>